<dbReference type="InterPro" id="IPR000845">
    <property type="entry name" value="Nucleoside_phosphorylase_d"/>
</dbReference>
<protein>
    <submittedName>
        <fullName evidence="4">S-methyl-5-thioadenosine phosphorylase</fullName>
    </submittedName>
</protein>
<dbReference type="SUPFAM" id="SSF53167">
    <property type="entry name" value="Purine and uridine phosphorylases"/>
    <property type="match status" value="1"/>
</dbReference>
<dbReference type="EMBL" id="GG697241">
    <property type="protein sequence ID" value="EET89563.1"/>
    <property type="molecule type" value="Genomic_DNA"/>
</dbReference>
<proteinExistence type="predicted"/>
<evidence type="ECO:0000313" key="4">
    <source>
        <dbReference type="EMBL" id="EET89563.1"/>
    </source>
</evidence>
<dbReference type="AlphaFoldDB" id="C7DHY9"/>
<dbReference type="CDD" id="cd09010">
    <property type="entry name" value="MTAP_SsMTAPII_like_MTIP"/>
    <property type="match status" value="1"/>
</dbReference>
<keyword evidence="1" id="KW-0328">Glycosyltransferase</keyword>
<reference evidence="4 5" key="1">
    <citation type="journal article" date="2009" name="Genome Biol.">
        <title>Community-wide analysis of microbial genome sequence signatures.</title>
        <authorList>
            <person name="Dick G.J."/>
            <person name="Andersson A.F."/>
            <person name="Baker B.J."/>
            <person name="Simmons S.L."/>
            <person name="Thomas B.C."/>
            <person name="Yelton A.P."/>
            <person name="Banfield J.F."/>
        </authorList>
    </citation>
    <scope>NUCLEOTIDE SEQUENCE [LARGE SCALE GENOMIC DNA]</scope>
    <source>
        <strain evidence="4">ARMAN-2</strain>
    </source>
</reference>
<keyword evidence="2" id="KW-0808">Transferase</keyword>
<reference evidence="4 5" key="2">
    <citation type="journal article" date="2010" name="Proc. Natl. Acad. Sci. U.S.A.">
        <title>Enigmatic, ultrasmall, uncultivated Archaea.</title>
        <authorList>
            <person name="Baker B.J."/>
            <person name="Comolli L.R."/>
            <person name="Dick G.J."/>
            <person name="Hauser L.J."/>
            <person name="Hyatt D."/>
            <person name="Dill B.D."/>
            <person name="Land M.L."/>
            <person name="Verberkmoes N.C."/>
            <person name="Hettich R.L."/>
            <person name="Banfield J.F."/>
        </authorList>
    </citation>
    <scope>NUCLEOTIDE SEQUENCE [LARGE SCALE GENOMIC DNA]</scope>
    <source>
        <strain evidence="4">ARMAN-2</strain>
    </source>
</reference>
<organism evidence="4 5">
    <name type="scientific">Candidatus Micrarchaeum acidiphilum ARMAN-2</name>
    <dbReference type="NCBI Taxonomy" id="425595"/>
    <lineage>
        <taxon>Archaea</taxon>
        <taxon>Candidatus Micrarchaeota</taxon>
        <taxon>Candidatus Micrarchaeia</taxon>
        <taxon>Candidatus Micrarchaeales</taxon>
        <taxon>Candidatus Micrarchaeaceae</taxon>
        <taxon>Candidatus Micrarchaeum</taxon>
    </lineage>
</organism>
<dbReference type="GO" id="GO:0017061">
    <property type="term" value="F:S-methyl-5-thioadenosine phosphorylase activity"/>
    <property type="evidence" value="ECO:0007669"/>
    <property type="project" value="InterPro"/>
</dbReference>
<dbReference type="Proteomes" id="UP000332487">
    <property type="component" value="Unassembled WGS sequence"/>
</dbReference>
<dbReference type="Gene3D" id="3.40.50.1580">
    <property type="entry name" value="Nucleoside phosphorylase domain"/>
    <property type="match status" value="1"/>
</dbReference>
<keyword evidence="5" id="KW-1185">Reference proteome</keyword>
<dbReference type="PANTHER" id="PTHR42679:SF2">
    <property type="entry name" value="S-METHYL-5'-THIOADENOSINE PHOSPHORYLASE"/>
    <property type="match status" value="1"/>
</dbReference>
<dbReference type="Pfam" id="PF01048">
    <property type="entry name" value="PNP_UDP_1"/>
    <property type="match status" value="1"/>
</dbReference>
<dbReference type="InterPro" id="IPR010044">
    <property type="entry name" value="MTAP"/>
</dbReference>
<sequence>MPGKKENTKKQEAGKSYVGIIGGPEILELADYREKKEFDTEYGKPSSPLMLGSIAGVDIAAMRRDAIDGGLSPQNIPYLANIKAFESLGVKRIIAISSVATMRSDFVAGDFVFPSHFINMSNGRRDTFFDSGNVLRIGDPKPYCSDIAYWGAKAADNLGYIKYHKESTVIITNGTRRPTLAESRLFAGWGCDVIDYYQYPEIVLAKEKGICYGAVSMVLDYDSIVEELGKSFRAYVDMEGQYKRTISGLKALLSEMLPNIAEDKSCECKSTVYVKDTK</sequence>
<evidence type="ECO:0000313" key="5">
    <source>
        <dbReference type="Proteomes" id="UP000332487"/>
    </source>
</evidence>
<dbReference type="PANTHER" id="PTHR42679">
    <property type="entry name" value="S-METHYL-5'-THIOADENOSINE PHOSPHORYLASE"/>
    <property type="match status" value="1"/>
</dbReference>
<dbReference type="InterPro" id="IPR035994">
    <property type="entry name" value="Nucleoside_phosphorylase_sf"/>
</dbReference>
<dbReference type="GO" id="GO:0009116">
    <property type="term" value="P:nucleoside metabolic process"/>
    <property type="evidence" value="ECO:0007669"/>
    <property type="project" value="InterPro"/>
</dbReference>
<dbReference type="GO" id="GO:0019509">
    <property type="term" value="P:L-methionine salvage from methylthioadenosine"/>
    <property type="evidence" value="ECO:0007669"/>
    <property type="project" value="TreeGrafter"/>
</dbReference>
<dbReference type="GO" id="GO:0005829">
    <property type="term" value="C:cytosol"/>
    <property type="evidence" value="ECO:0007669"/>
    <property type="project" value="TreeGrafter"/>
</dbReference>
<feature type="domain" description="Nucleoside phosphorylase" evidence="3">
    <location>
        <begin position="18"/>
        <end position="225"/>
    </location>
</feature>
<name>C7DHY9_MICA2</name>
<gene>
    <name evidence="4" type="ORF">UNLARM2_0683</name>
</gene>
<evidence type="ECO:0000259" key="3">
    <source>
        <dbReference type="Pfam" id="PF01048"/>
    </source>
</evidence>
<evidence type="ECO:0000256" key="2">
    <source>
        <dbReference type="ARBA" id="ARBA00022679"/>
    </source>
</evidence>
<evidence type="ECO:0000256" key="1">
    <source>
        <dbReference type="ARBA" id="ARBA00022676"/>
    </source>
</evidence>
<accession>C7DHY9</accession>